<protein>
    <submittedName>
        <fullName evidence="1">Uncharacterized protein</fullName>
    </submittedName>
</protein>
<evidence type="ECO:0000313" key="1">
    <source>
        <dbReference type="EMBL" id="GJU05536.1"/>
    </source>
</evidence>
<name>A0ABQ5IZN4_9ASTR</name>
<evidence type="ECO:0000313" key="2">
    <source>
        <dbReference type="Proteomes" id="UP001151760"/>
    </source>
</evidence>
<accession>A0ABQ5IZN4</accession>
<gene>
    <name evidence="1" type="ORF">Tco_1121966</name>
</gene>
<dbReference type="Proteomes" id="UP001151760">
    <property type="component" value="Unassembled WGS sequence"/>
</dbReference>
<dbReference type="EMBL" id="BQNB010021356">
    <property type="protein sequence ID" value="GJU05536.1"/>
    <property type="molecule type" value="Genomic_DNA"/>
</dbReference>
<sequence>MFQTLQVQVTELKSVNESLNLTVEELYKAHALSEATLRERDELISDQSEKMRLLEEQFVPFHELQTQLKETAELVVRFSDDKYCALKEIENLIVKLKSLQTENQDLKYREPELKHLEKVYKTKESVLLKDIDQMKSQVSELLEKLMISDQQMKQQIIPFKEDKRMFLAKNEFLEK</sequence>
<comment type="caution">
    <text evidence="1">The sequence shown here is derived from an EMBL/GenBank/DDBJ whole genome shotgun (WGS) entry which is preliminary data.</text>
</comment>
<keyword evidence="2" id="KW-1185">Reference proteome</keyword>
<proteinExistence type="predicted"/>
<reference evidence="1" key="2">
    <citation type="submission" date="2022-01" db="EMBL/GenBank/DDBJ databases">
        <authorList>
            <person name="Yamashiro T."/>
            <person name="Shiraishi A."/>
            <person name="Satake H."/>
            <person name="Nakayama K."/>
        </authorList>
    </citation>
    <scope>NUCLEOTIDE SEQUENCE</scope>
</reference>
<reference evidence="1" key="1">
    <citation type="journal article" date="2022" name="Int. J. Mol. Sci.">
        <title>Draft Genome of Tanacetum Coccineum: Genomic Comparison of Closely Related Tanacetum-Family Plants.</title>
        <authorList>
            <person name="Yamashiro T."/>
            <person name="Shiraishi A."/>
            <person name="Nakayama K."/>
            <person name="Satake H."/>
        </authorList>
    </citation>
    <scope>NUCLEOTIDE SEQUENCE</scope>
</reference>
<organism evidence="1 2">
    <name type="scientific">Tanacetum coccineum</name>
    <dbReference type="NCBI Taxonomy" id="301880"/>
    <lineage>
        <taxon>Eukaryota</taxon>
        <taxon>Viridiplantae</taxon>
        <taxon>Streptophyta</taxon>
        <taxon>Embryophyta</taxon>
        <taxon>Tracheophyta</taxon>
        <taxon>Spermatophyta</taxon>
        <taxon>Magnoliopsida</taxon>
        <taxon>eudicotyledons</taxon>
        <taxon>Gunneridae</taxon>
        <taxon>Pentapetalae</taxon>
        <taxon>asterids</taxon>
        <taxon>campanulids</taxon>
        <taxon>Asterales</taxon>
        <taxon>Asteraceae</taxon>
        <taxon>Asteroideae</taxon>
        <taxon>Anthemideae</taxon>
        <taxon>Anthemidinae</taxon>
        <taxon>Tanacetum</taxon>
    </lineage>
</organism>